<reference evidence="2 4" key="2">
    <citation type="submission" date="2018-08" db="EMBL/GenBank/DDBJ databases">
        <title>A genome reference for cultivated species of the human gut microbiota.</title>
        <authorList>
            <person name="Zou Y."/>
            <person name="Xue W."/>
            <person name="Luo G."/>
        </authorList>
    </citation>
    <scope>NUCLEOTIDE SEQUENCE [LARGE SCALE GENOMIC DNA]</scope>
    <source>
        <strain evidence="2 4">AF45-14BH</strain>
    </source>
</reference>
<evidence type="ECO:0000313" key="3">
    <source>
        <dbReference type="Proteomes" id="UP000095679"/>
    </source>
</evidence>
<name>A0A173XWI9_9FIRM</name>
<gene>
    <name evidence="2" type="ORF">DW068_09130</name>
    <name evidence="1" type="ORF">ERS852450_00212</name>
</gene>
<sequence length="101" mass="11911">MLKEKISLKRLVGLSQEDGEKLLLAAGYIQDNTYCDDEDCIEGQRYHDDTYYSLYDEDGQEIDTKSWTTTYEKAAEIEDDIRNDKFIESHWDGLYERVVKQ</sequence>
<evidence type="ECO:0000313" key="4">
    <source>
        <dbReference type="Proteomes" id="UP000283497"/>
    </source>
</evidence>
<reference evidence="1 3" key="1">
    <citation type="submission" date="2015-09" db="EMBL/GenBank/DDBJ databases">
        <authorList>
            <consortium name="Pathogen Informatics"/>
        </authorList>
    </citation>
    <scope>NUCLEOTIDE SEQUENCE [LARGE SCALE GENOMIC DNA]</scope>
    <source>
        <strain evidence="1 3">2789STDY5834835</strain>
    </source>
</reference>
<accession>A0A173XWI9</accession>
<dbReference type="EMBL" id="CYZL01000002">
    <property type="protein sequence ID" value="CUN56044.1"/>
    <property type="molecule type" value="Genomic_DNA"/>
</dbReference>
<dbReference type="Proteomes" id="UP000095679">
    <property type="component" value="Unassembled WGS sequence"/>
</dbReference>
<dbReference type="AlphaFoldDB" id="A0A173XWI9"/>
<organism evidence="1 3">
    <name type="scientific">Anaerobutyricum hallii</name>
    <dbReference type="NCBI Taxonomy" id="39488"/>
    <lineage>
        <taxon>Bacteria</taxon>
        <taxon>Bacillati</taxon>
        <taxon>Bacillota</taxon>
        <taxon>Clostridia</taxon>
        <taxon>Lachnospirales</taxon>
        <taxon>Lachnospiraceae</taxon>
        <taxon>Anaerobutyricum</taxon>
    </lineage>
</organism>
<evidence type="ECO:0000313" key="2">
    <source>
        <dbReference type="EMBL" id="RHK38652.1"/>
    </source>
</evidence>
<dbReference type="EMBL" id="QRNJ01000032">
    <property type="protein sequence ID" value="RHK38652.1"/>
    <property type="molecule type" value="Genomic_DNA"/>
</dbReference>
<evidence type="ECO:0000313" key="1">
    <source>
        <dbReference type="EMBL" id="CUN56044.1"/>
    </source>
</evidence>
<protein>
    <submittedName>
        <fullName evidence="1">Uncharacterized protein</fullName>
    </submittedName>
</protein>
<proteinExistence type="predicted"/>
<dbReference type="Proteomes" id="UP000283497">
    <property type="component" value="Unassembled WGS sequence"/>
</dbReference>
<dbReference type="RefSeq" id="WP_055297894.1">
    <property type="nucleotide sequence ID" value="NZ_BLYK01000072.1"/>
</dbReference>